<dbReference type="Proteomes" id="UP001516662">
    <property type="component" value="Unassembled WGS sequence"/>
</dbReference>
<keyword evidence="3" id="KW-1185">Reference proteome</keyword>
<dbReference type="CDD" id="cd08563">
    <property type="entry name" value="GDPD_TtGDE_like"/>
    <property type="match status" value="1"/>
</dbReference>
<proteinExistence type="predicted"/>
<gene>
    <name evidence="2" type="ORF">IMZ08_13120</name>
</gene>
<feature type="domain" description="GP-PDE" evidence="1">
    <location>
        <begin position="4"/>
        <end position="239"/>
    </location>
</feature>
<dbReference type="PANTHER" id="PTHR46211:SF1">
    <property type="entry name" value="GLYCEROPHOSPHODIESTER PHOSPHODIESTERASE, CYTOPLASMIC"/>
    <property type="match status" value="1"/>
</dbReference>
<evidence type="ECO:0000313" key="3">
    <source>
        <dbReference type="Proteomes" id="UP001516662"/>
    </source>
</evidence>
<sequence length="248" mass="28453">MKLTSIFAHRGSKGNRPENTLAAFREALSLEIEGIELDVHMTKDKQLVVIHDETVDRTTNGKGFVKDLTLDEIKELDAGTWFSKEYEGEKIPTLSEVLELVKPSNFTLNIELKNDVFLYEGIEEAVLKEVESYSYIDNVILSSFNHYSIRKCLDLYPTLETGVLFMEGLYKPWEYAKYVGATSIHVYEPAAAYYVQMQEANSIPIRTFTVNKDESIEFFIRNHIDAIFTDYPEKALGIRSQIEREGNK</sequence>
<evidence type="ECO:0000313" key="2">
    <source>
        <dbReference type="EMBL" id="MBE4909004.1"/>
    </source>
</evidence>
<comment type="caution">
    <text evidence="2">The sequence shown here is derived from an EMBL/GenBank/DDBJ whole genome shotgun (WGS) entry which is preliminary data.</text>
</comment>
<reference evidence="2 3" key="1">
    <citation type="submission" date="2020-10" db="EMBL/GenBank/DDBJ databases">
        <title>Bacillus sp. HD4P25, an endophyte from a halophyte.</title>
        <authorList>
            <person name="Sun J.-Q."/>
        </authorList>
    </citation>
    <scope>NUCLEOTIDE SEQUENCE [LARGE SCALE GENOMIC DNA]</scope>
    <source>
        <strain evidence="2 3">YIM 93174</strain>
    </source>
</reference>
<organism evidence="2 3">
    <name type="scientific">Litchfieldia luteola</name>
    <dbReference type="NCBI Taxonomy" id="682179"/>
    <lineage>
        <taxon>Bacteria</taxon>
        <taxon>Bacillati</taxon>
        <taxon>Bacillota</taxon>
        <taxon>Bacilli</taxon>
        <taxon>Bacillales</taxon>
        <taxon>Bacillaceae</taxon>
        <taxon>Litchfieldia</taxon>
    </lineage>
</organism>
<protein>
    <submittedName>
        <fullName evidence="2">Glycerophosphodiester phosphodiesterase</fullName>
    </submittedName>
</protein>
<dbReference type="InterPro" id="IPR030395">
    <property type="entry name" value="GP_PDE_dom"/>
</dbReference>
<dbReference type="Pfam" id="PF03009">
    <property type="entry name" value="GDPD"/>
    <property type="match status" value="1"/>
</dbReference>
<dbReference type="Gene3D" id="3.20.20.190">
    <property type="entry name" value="Phosphatidylinositol (PI) phosphodiesterase"/>
    <property type="match status" value="1"/>
</dbReference>
<name>A0ABR9QKH6_9BACI</name>
<dbReference type="PANTHER" id="PTHR46211">
    <property type="entry name" value="GLYCEROPHOSPHORYL DIESTER PHOSPHODIESTERASE"/>
    <property type="match status" value="1"/>
</dbReference>
<dbReference type="SUPFAM" id="SSF51695">
    <property type="entry name" value="PLC-like phosphodiesterases"/>
    <property type="match status" value="1"/>
</dbReference>
<evidence type="ECO:0000259" key="1">
    <source>
        <dbReference type="PROSITE" id="PS51704"/>
    </source>
</evidence>
<dbReference type="RefSeq" id="WP_193537161.1">
    <property type="nucleotide sequence ID" value="NZ_JADCLJ010000020.1"/>
</dbReference>
<dbReference type="PROSITE" id="PS51704">
    <property type="entry name" value="GP_PDE"/>
    <property type="match status" value="1"/>
</dbReference>
<dbReference type="EMBL" id="JADCLJ010000020">
    <property type="protein sequence ID" value="MBE4909004.1"/>
    <property type="molecule type" value="Genomic_DNA"/>
</dbReference>
<dbReference type="InterPro" id="IPR017946">
    <property type="entry name" value="PLC-like_Pdiesterase_TIM-brl"/>
</dbReference>
<accession>A0ABR9QKH6</accession>